<reference evidence="2 3" key="1">
    <citation type="submission" date="2019-03" db="EMBL/GenBank/DDBJ databases">
        <title>Genomic Encyclopedia of Type Strains, Phase IV (KMG-IV): sequencing the most valuable type-strain genomes for metagenomic binning, comparative biology and taxonomic classification.</title>
        <authorList>
            <person name="Goeker M."/>
        </authorList>
    </citation>
    <scope>NUCLEOTIDE SEQUENCE [LARGE SCALE GENOMIC DNA]</scope>
    <source>
        <strain evidence="2 3">DSM 25059</strain>
    </source>
</reference>
<keyword evidence="3" id="KW-1185">Reference proteome</keyword>
<sequence length="135" mass="14315">MRTQIGSAIIGPAGQPLPLTAGVEIDGIVYLSGQLALINGKLVGDGIEQQTKAVIDAIEKILAQADLTLRDVFKVAVWLTRKSDFAGFNAIYGSRFSAPYPVRSTVISDLVLDGALVEIEVTAARSDTSRDRDAA</sequence>
<dbReference type="PANTHER" id="PTHR11803:SF58">
    <property type="entry name" value="PROTEIN HMF1-RELATED"/>
    <property type="match status" value="1"/>
</dbReference>
<name>A0A4V3BS69_9SPHN</name>
<evidence type="ECO:0000313" key="2">
    <source>
        <dbReference type="EMBL" id="TDN78258.1"/>
    </source>
</evidence>
<dbReference type="Proteomes" id="UP000295493">
    <property type="component" value="Unassembled WGS sequence"/>
</dbReference>
<dbReference type="GO" id="GO:0005829">
    <property type="term" value="C:cytosol"/>
    <property type="evidence" value="ECO:0007669"/>
    <property type="project" value="TreeGrafter"/>
</dbReference>
<dbReference type="RefSeq" id="WP_133497020.1">
    <property type="nucleotide sequence ID" value="NZ_BMLU01000017.1"/>
</dbReference>
<evidence type="ECO:0000313" key="3">
    <source>
        <dbReference type="Proteomes" id="UP000295493"/>
    </source>
</evidence>
<proteinExistence type="inferred from homology"/>
<dbReference type="SUPFAM" id="SSF55298">
    <property type="entry name" value="YjgF-like"/>
    <property type="match status" value="1"/>
</dbReference>
<dbReference type="CDD" id="cd00448">
    <property type="entry name" value="YjgF_YER057c_UK114_family"/>
    <property type="match status" value="1"/>
</dbReference>
<dbReference type="GO" id="GO:0019239">
    <property type="term" value="F:deaminase activity"/>
    <property type="evidence" value="ECO:0007669"/>
    <property type="project" value="TreeGrafter"/>
</dbReference>
<protein>
    <submittedName>
        <fullName evidence="2">Enamine deaminase RidA (YjgF/YER057c/UK114 family)</fullName>
    </submittedName>
</protein>
<dbReference type="InterPro" id="IPR035959">
    <property type="entry name" value="RutC-like_sf"/>
</dbReference>
<dbReference type="PANTHER" id="PTHR11803">
    <property type="entry name" value="2-IMINOBUTANOATE/2-IMINOPROPANOATE DEAMINASE RIDA"/>
    <property type="match status" value="1"/>
</dbReference>
<dbReference type="OrthoDB" id="9808943at2"/>
<comment type="similarity">
    <text evidence="1">Belongs to the RutC family.</text>
</comment>
<gene>
    <name evidence="2" type="ORF">EV664_11817</name>
</gene>
<comment type="caution">
    <text evidence="2">The sequence shown here is derived from an EMBL/GenBank/DDBJ whole genome shotgun (WGS) entry which is preliminary data.</text>
</comment>
<dbReference type="Gene3D" id="3.30.1330.40">
    <property type="entry name" value="RutC-like"/>
    <property type="match status" value="1"/>
</dbReference>
<dbReference type="InterPro" id="IPR006175">
    <property type="entry name" value="YjgF/YER057c/UK114"/>
</dbReference>
<evidence type="ECO:0000256" key="1">
    <source>
        <dbReference type="ARBA" id="ARBA00010552"/>
    </source>
</evidence>
<dbReference type="Pfam" id="PF01042">
    <property type="entry name" value="Ribonuc_L-PSP"/>
    <property type="match status" value="1"/>
</dbReference>
<dbReference type="EMBL" id="SNWD01000018">
    <property type="protein sequence ID" value="TDN78258.1"/>
    <property type="molecule type" value="Genomic_DNA"/>
</dbReference>
<dbReference type="AlphaFoldDB" id="A0A4V3BS69"/>
<organism evidence="2 3">
    <name type="scientific">Stakelama pacifica</name>
    <dbReference type="NCBI Taxonomy" id="517720"/>
    <lineage>
        <taxon>Bacteria</taxon>
        <taxon>Pseudomonadati</taxon>
        <taxon>Pseudomonadota</taxon>
        <taxon>Alphaproteobacteria</taxon>
        <taxon>Sphingomonadales</taxon>
        <taxon>Sphingomonadaceae</taxon>
        <taxon>Stakelama</taxon>
    </lineage>
</organism>
<accession>A0A4V3BS69</accession>